<evidence type="ECO:0000313" key="4">
    <source>
        <dbReference type="Proteomes" id="UP000596977"/>
    </source>
</evidence>
<reference evidence="3 4" key="1">
    <citation type="journal article" date="2014" name="Int. J. Syst. Evol. Microbiol.">
        <title>Complete genome sequence of Corynebacterium casei LMG S-19264T (=DSM 44701T), isolated from a smear-ripened cheese.</title>
        <authorList>
            <consortium name="US DOE Joint Genome Institute (JGI-PGF)"/>
            <person name="Walter F."/>
            <person name="Albersmeier A."/>
            <person name="Kalinowski J."/>
            <person name="Ruckert C."/>
        </authorList>
    </citation>
    <scope>NUCLEOTIDE SEQUENCE [LARGE SCALE GENOMIC DNA]</scope>
    <source>
        <strain evidence="3 4">CGMCC 1.15896</strain>
    </source>
</reference>
<evidence type="ECO:0000313" key="3">
    <source>
        <dbReference type="EMBL" id="GGA57815.1"/>
    </source>
</evidence>
<dbReference type="Proteomes" id="UP000596977">
    <property type="component" value="Unassembled WGS sequence"/>
</dbReference>
<keyword evidence="1" id="KW-0732">Signal</keyword>
<feature type="signal peptide" evidence="1">
    <location>
        <begin position="1"/>
        <end position="26"/>
    </location>
</feature>
<evidence type="ECO:0000256" key="1">
    <source>
        <dbReference type="SAM" id="SignalP"/>
    </source>
</evidence>
<dbReference type="Pfam" id="PF13767">
    <property type="entry name" value="DUF4168"/>
    <property type="match status" value="1"/>
</dbReference>
<evidence type="ECO:0000259" key="2">
    <source>
        <dbReference type="Pfam" id="PF13767"/>
    </source>
</evidence>
<accession>A0A916W0N6</accession>
<sequence>MTLRRTALSLLAGTALLASGSLVALAQENTAPPPAPADPMMTAPMMDFSDSQLQAFAVAYVQVNEIGMEYDQQMQAAQNDEELMELQMQAQMEMTEVVEATDGLTVEEYNMIFTAAQTDPELGGQVQTYIDAQLQ</sequence>
<dbReference type="InterPro" id="IPR025433">
    <property type="entry name" value="DUF4168"/>
</dbReference>
<gene>
    <name evidence="3" type="ORF">GCM10011499_30050</name>
</gene>
<protein>
    <recommendedName>
        <fullName evidence="2">DUF4168 domain-containing protein</fullName>
    </recommendedName>
</protein>
<dbReference type="EMBL" id="BMKB01000005">
    <property type="protein sequence ID" value="GGA57815.1"/>
    <property type="molecule type" value="Genomic_DNA"/>
</dbReference>
<name>A0A916W0N6_9HYPH</name>
<keyword evidence="4" id="KW-1185">Reference proteome</keyword>
<proteinExistence type="predicted"/>
<feature type="chain" id="PRO_5036989284" description="DUF4168 domain-containing protein" evidence="1">
    <location>
        <begin position="27"/>
        <end position="135"/>
    </location>
</feature>
<organism evidence="3 4">
    <name type="scientific">Pelagibacterium lentulum</name>
    <dbReference type="NCBI Taxonomy" id="2029865"/>
    <lineage>
        <taxon>Bacteria</taxon>
        <taxon>Pseudomonadati</taxon>
        <taxon>Pseudomonadota</taxon>
        <taxon>Alphaproteobacteria</taxon>
        <taxon>Hyphomicrobiales</taxon>
        <taxon>Devosiaceae</taxon>
        <taxon>Pelagibacterium</taxon>
    </lineage>
</organism>
<comment type="caution">
    <text evidence="3">The sequence shown here is derived from an EMBL/GenBank/DDBJ whole genome shotgun (WGS) entry which is preliminary data.</text>
</comment>
<dbReference type="RefSeq" id="WP_164735054.1">
    <property type="nucleotide sequence ID" value="NZ_BMKB01000005.1"/>
</dbReference>
<feature type="domain" description="DUF4168" evidence="2">
    <location>
        <begin position="49"/>
        <end position="126"/>
    </location>
</feature>
<dbReference type="AlphaFoldDB" id="A0A916W0N6"/>